<gene>
    <name evidence="2" type="ORF">ADEAN_000194000</name>
</gene>
<organism evidence="2 3">
    <name type="scientific">Angomonas deanei</name>
    <dbReference type="NCBI Taxonomy" id="59799"/>
    <lineage>
        <taxon>Eukaryota</taxon>
        <taxon>Discoba</taxon>
        <taxon>Euglenozoa</taxon>
        <taxon>Kinetoplastea</taxon>
        <taxon>Metakinetoplastina</taxon>
        <taxon>Trypanosomatida</taxon>
        <taxon>Trypanosomatidae</taxon>
        <taxon>Strigomonadinae</taxon>
        <taxon>Angomonas</taxon>
    </lineage>
</organism>
<dbReference type="AlphaFoldDB" id="A0A7G2C6V5"/>
<evidence type="ECO:0000313" key="3">
    <source>
        <dbReference type="Proteomes" id="UP000515908"/>
    </source>
</evidence>
<protein>
    <submittedName>
        <fullName evidence="2">Uncharacterized protein</fullName>
    </submittedName>
</protein>
<dbReference type="EMBL" id="LR877147">
    <property type="protein sequence ID" value="CAD2214493.1"/>
    <property type="molecule type" value="Genomic_DNA"/>
</dbReference>
<sequence>MTDTVPAAFFAQWVALQGRVDDLTNEKMAWVKEESVLREENRELREKYDQLNKVHDALVEEHQNYMEEMINLNTRLKQELEEAKDMRFKMGEVKKVLMEKFYNYSTGQFDLIALFNYCRTHSVPTDVIKDALSEDGRETLSLPNDLNSLVGHAHVKQFLEAIVAALPNLKCITGYFTSIHHCYLQHKEGNVPRKVLEAYCAGYNRTTYQLTQDEVNTIQSAALSVSDYLTTVLPLLPQVTDLFLPDNLGSLVGEVNVKEVLEAIVASLPNLKCITGYFTSIHHCYLQHKQGNVPRKVLEAYCAGYNESDYTVTQDIRNDLQLAELSVSEYLRTVVPLLSKVTGLSLPDDLNTLLGNANVKEFLEAIVASLPNLKSVTGYFTSIHHCYLQHKEGIVPRKVLEAYCGGYNRTTYQLTNDAINTIQSAGLSVSEYLSTVLPLLPEVTDVSLYKTKITTLDWCERLPERVSMVDISGCPKIKDYTPLLKMKGLKDVYYNGFAHSSFQRVKEQLTGRGVKYTLH</sequence>
<name>A0A7G2C6V5_9TRYP</name>
<reference evidence="2 3" key="1">
    <citation type="submission" date="2020-08" db="EMBL/GenBank/DDBJ databases">
        <authorList>
            <person name="Newling K."/>
            <person name="Davey J."/>
            <person name="Forrester S."/>
        </authorList>
    </citation>
    <scope>NUCLEOTIDE SEQUENCE [LARGE SCALE GENOMIC DNA]</scope>
    <source>
        <strain evidence="3">Crithidia deanei Carvalho (ATCC PRA-265)</strain>
    </source>
</reference>
<proteinExistence type="predicted"/>
<feature type="coiled-coil region" evidence="1">
    <location>
        <begin position="34"/>
        <end position="86"/>
    </location>
</feature>
<dbReference type="Proteomes" id="UP000515908">
    <property type="component" value="Chromosome 03"/>
</dbReference>
<evidence type="ECO:0000313" key="2">
    <source>
        <dbReference type="EMBL" id="CAD2214493.1"/>
    </source>
</evidence>
<keyword evidence="1" id="KW-0175">Coiled coil</keyword>
<keyword evidence="3" id="KW-1185">Reference proteome</keyword>
<dbReference type="VEuPathDB" id="TriTrypDB:ADEAN_000194000"/>
<accession>A0A7G2C6V5</accession>
<evidence type="ECO:0000256" key="1">
    <source>
        <dbReference type="SAM" id="Coils"/>
    </source>
</evidence>